<protein>
    <submittedName>
        <fullName evidence="1">Uncharacterized protein</fullName>
    </submittedName>
</protein>
<keyword evidence="2" id="KW-1185">Reference proteome</keyword>
<reference evidence="1 2" key="1">
    <citation type="journal article" date="2023" name="J. Hered.">
        <title>Chromosome-level genome of the wood stork (Mycteria americana) provides insight into avian chromosome evolution.</title>
        <authorList>
            <person name="Flamio R. Jr."/>
            <person name="Ramstad K.M."/>
        </authorList>
    </citation>
    <scope>NUCLEOTIDE SEQUENCE [LARGE SCALE GENOMIC DNA]</scope>
    <source>
        <strain evidence="1">JAX WOST 10</strain>
    </source>
</reference>
<dbReference type="EMBL" id="JAUNZN010000002">
    <property type="protein sequence ID" value="KAK4827968.1"/>
    <property type="molecule type" value="Genomic_DNA"/>
</dbReference>
<name>A0AAN7NI45_MYCAM</name>
<dbReference type="Proteomes" id="UP001333110">
    <property type="component" value="Unassembled WGS sequence"/>
</dbReference>
<gene>
    <name evidence="1" type="ORF">QYF61_022670</name>
</gene>
<accession>A0AAN7NI45</accession>
<organism evidence="1 2">
    <name type="scientific">Mycteria americana</name>
    <name type="common">Wood stork</name>
    <dbReference type="NCBI Taxonomy" id="33587"/>
    <lineage>
        <taxon>Eukaryota</taxon>
        <taxon>Metazoa</taxon>
        <taxon>Chordata</taxon>
        <taxon>Craniata</taxon>
        <taxon>Vertebrata</taxon>
        <taxon>Euteleostomi</taxon>
        <taxon>Archelosauria</taxon>
        <taxon>Archosauria</taxon>
        <taxon>Dinosauria</taxon>
        <taxon>Saurischia</taxon>
        <taxon>Theropoda</taxon>
        <taxon>Coelurosauria</taxon>
        <taxon>Aves</taxon>
        <taxon>Neognathae</taxon>
        <taxon>Neoaves</taxon>
        <taxon>Aequornithes</taxon>
        <taxon>Ciconiiformes</taxon>
        <taxon>Ciconiidae</taxon>
        <taxon>Mycteria</taxon>
    </lineage>
</organism>
<evidence type="ECO:0000313" key="2">
    <source>
        <dbReference type="Proteomes" id="UP001333110"/>
    </source>
</evidence>
<sequence>MSVSATSTCLLITSNDDDSTTSLGRPVQTLDNPFGNFPNIQCEPPLAQLEAVSSCPITCYLEKETNPHLSTTSFQVVIGSDKVSPEPPFLQAKQSHFPQPLLTGLVLQTLHQLCCSSLDTCVVMTVFHQCTVVSDRDIFNQIRLLRALSNLTLNVSRGGASTTSLGNLFQCLTTLFDQQVLNHPWQFLAFLSCFLTPGDRELLCSMESVLKDLPALFCCLVPEGKLEVRFPKIQGPDFTLCLSHIPQDCELHQCMITAAQAASSLD</sequence>
<evidence type="ECO:0000313" key="1">
    <source>
        <dbReference type="EMBL" id="KAK4827968.1"/>
    </source>
</evidence>
<proteinExistence type="predicted"/>
<feature type="non-terminal residue" evidence="1">
    <location>
        <position position="266"/>
    </location>
</feature>
<comment type="caution">
    <text evidence="1">The sequence shown here is derived from an EMBL/GenBank/DDBJ whole genome shotgun (WGS) entry which is preliminary data.</text>
</comment>
<dbReference type="AlphaFoldDB" id="A0AAN7NI45"/>